<dbReference type="PANTHER" id="PTHR30341:SF0">
    <property type="entry name" value="NA(+)_H(+) ANTIPORTER NHAA"/>
    <property type="match status" value="1"/>
</dbReference>
<keyword evidence="6" id="KW-1133">Transmembrane helix</keyword>
<keyword evidence="10" id="KW-0739">Sodium transport</keyword>
<dbReference type="PANTHER" id="PTHR30341">
    <property type="entry name" value="SODIUM ION/PROTON ANTIPORTER NHAA-RELATED"/>
    <property type="match status" value="1"/>
</dbReference>
<evidence type="ECO:0000313" key="12">
    <source>
        <dbReference type="Proteomes" id="UP001241758"/>
    </source>
</evidence>
<keyword evidence="4" id="KW-1003">Cell membrane</keyword>
<protein>
    <submittedName>
        <fullName evidence="11">Na+/H+ antiporter NhaA</fullName>
    </submittedName>
</protein>
<keyword evidence="3" id="KW-0050">Antiport</keyword>
<keyword evidence="8" id="KW-0406">Ion transport</keyword>
<evidence type="ECO:0000256" key="10">
    <source>
        <dbReference type="ARBA" id="ARBA00023201"/>
    </source>
</evidence>
<keyword evidence="7" id="KW-0915">Sodium</keyword>
<accession>A0ABT6WYH0</accession>
<reference evidence="11 12" key="1">
    <citation type="submission" date="2023-05" db="EMBL/GenBank/DDBJ databases">
        <title>Actinoplanes sp. NEAU-A12 genome sequencing.</title>
        <authorList>
            <person name="Wang Z.-S."/>
        </authorList>
    </citation>
    <scope>NUCLEOTIDE SEQUENCE [LARGE SCALE GENOMIC DNA]</scope>
    <source>
        <strain evidence="11 12">NEAU-A12</strain>
    </source>
</reference>
<dbReference type="Pfam" id="PF06965">
    <property type="entry name" value="Na_H_antiport_1"/>
    <property type="match status" value="1"/>
</dbReference>
<proteinExistence type="predicted"/>
<comment type="subcellular location">
    <subcellularLocation>
        <location evidence="1">Cell inner membrane</location>
        <topology evidence="1">Multi-pass membrane protein</topology>
    </subcellularLocation>
</comment>
<evidence type="ECO:0000256" key="3">
    <source>
        <dbReference type="ARBA" id="ARBA00022449"/>
    </source>
</evidence>
<keyword evidence="9" id="KW-0472">Membrane</keyword>
<evidence type="ECO:0000256" key="8">
    <source>
        <dbReference type="ARBA" id="ARBA00023065"/>
    </source>
</evidence>
<evidence type="ECO:0000313" key="11">
    <source>
        <dbReference type="EMBL" id="MDI6104782.1"/>
    </source>
</evidence>
<name>A0ABT6WYH0_9ACTN</name>
<organism evidence="11 12">
    <name type="scientific">Actinoplanes sandaracinus</name>
    <dbReference type="NCBI Taxonomy" id="3045177"/>
    <lineage>
        <taxon>Bacteria</taxon>
        <taxon>Bacillati</taxon>
        <taxon>Actinomycetota</taxon>
        <taxon>Actinomycetes</taxon>
        <taxon>Micromonosporales</taxon>
        <taxon>Micromonosporaceae</taxon>
        <taxon>Actinoplanes</taxon>
    </lineage>
</organism>
<evidence type="ECO:0000256" key="7">
    <source>
        <dbReference type="ARBA" id="ARBA00023053"/>
    </source>
</evidence>
<evidence type="ECO:0000256" key="2">
    <source>
        <dbReference type="ARBA" id="ARBA00022448"/>
    </source>
</evidence>
<dbReference type="InterPro" id="IPR004670">
    <property type="entry name" value="NhaA"/>
</dbReference>
<evidence type="ECO:0000256" key="1">
    <source>
        <dbReference type="ARBA" id="ARBA00004429"/>
    </source>
</evidence>
<gene>
    <name evidence="11" type="ORF">QLQ12_39945</name>
</gene>
<evidence type="ECO:0000256" key="4">
    <source>
        <dbReference type="ARBA" id="ARBA00022475"/>
    </source>
</evidence>
<dbReference type="EMBL" id="JASCTH010000037">
    <property type="protein sequence ID" value="MDI6104782.1"/>
    <property type="molecule type" value="Genomic_DNA"/>
</dbReference>
<keyword evidence="5" id="KW-0812">Transmembrane</keyword>
<keyword evidence="2" id="KW-0813">Transport</keyword>
<dbReference type="Gene3D" id="1.20.1530.10">
    <property type="entry name" value="Na+/H+ antiporter like domain"/>
    <property type="match status" value="1"/>
</dbReference>
<keyword evidence="12" id="KW-1185">Reference proteome</keyword>
<comment type="caution">
    <text evidence="11">The sequence shown here is derived from an EMBL/GenBank/DDBJ whole genome shotgun (WGS) entry which is preliminary data.</text>
</comment>
<evidence type="ECO:0000256" key="9">
    <source>
        <dbReference type="ARBA" id="ARBA00023136"/>
    </source>
</evidence>
<dbReference type="Proteomes" id="UP001241758">
    <property type="component" value="Unassembled WGS sequence"/>
</dbReference>
<dbReference type="RefSeq" id="WP_282766201.1">
    <property type="nucleotide sequence ID" value="NZ_JASCTH010000037.1"/>
</dbReference>
<evidence type="ECO:0000256" key="5">
    <source>
        <dbReference type="ARBA" id="ARBA00022692"/>
    </source>
</evidence>
<evidence type="ECO:0000256" key="6">
    <source>
        <dbReference type="ARBA" id="ARBA00022989"/>
    </source>
</evidence>
<sequence>MHGLLCGRSLFRRWWRHEHRHFAAGRAPGRSWPGGAAGRGVLLVVLAMVALGWANSPWAGAYESLRAVRFGPAGLHLDLSVRQWAADGLLAVFFVVVGNGLRQEFVNGELRNPRRAVLPIVAALGGVAVPATGRRADQPHLM</sequence>
<dbReference type="InterPro" id="IPR023171">
    <property type="entry name" value="Na/H_antiporter_dom_sf"/>
</dbReference>